<keyword evidence="3" id="KW-1185">Reference proteome</keyword>
<dbReference type="GeneID" id="19149787"/>
<dbReference type="OrthoDB" id="3800185at2759"/>
<dbReference type="Proteomes" id="UP000053841">
    <property type="component" value="Unassembled WGS sequence"/>
</dbReference>
<feature type="region of interest" description="Disordered" evidence="1">
    <location>
        <begin position="1"/>
        <end position="75"/>
    </location>
</feature>
<organism evidence="2 3">
    <name type="scientific">Cochliobolus carbonum (strain 26-R-13)</name>
    <name type="common">Maize leaf spot fungus</name>
    <name type="synonym">Bipolaris zeicola</name>
    <dbReference type="NCBI Taxonomy" id="930089"/>
    <lineage>
        <taxon>Eukaryota</taxon>
        <taxon>Fungi</taxon>
        <taxon>Dikarya</taxon>
        <taxon>Ascomycota</taxon>
        <taxon>Pezizomycotina</taxon>
        <taxon>Dothideomycetes</taxon>
        <taxon>Pleosporomycetidae</taxon>
        <taxon>Pleosporales</taxon>
        <taxon>Pleosporineae</taxon>
        <taxon>Pleosporaceae</taxon>
        <taxon>Bipolaris</taxon>
    </lineage>
</organism>
<feature type="compositionally biased region" description="Basic residues" evidence="1">
    <location>
        <begin position="182"/>
        <end position="194"/>
    </location>
</feature>
<feature type="compositionally biased region" description="Basic and acidic residues" evidence="1">
    <location>
        <begin position="213"/>
        <end position="231"/>
    </location>
</feature>
<evidence type="ECO:0000313" key="3">
    <source>
        <dbReference type="Proteomes" id="UP000053841"/>
    </source>
</evidence>
<feature type="compositionally biased region" description="Polar residues" evidence="1">
    <location>
        <begin position="9"/>
        <end position="19"/>
    </location>
</feature>
<sequence length="391" mass="42918">MVPHAAGTSEANIGDTQTRFPEPTLQEHGPVSGTALAHPYPSGSAHSFPAPYGSPPPHRIESLPSPAMANNAPELSSCMTEGNEISYASKISGGGQPALPQHATNHPPAGKTIQATPVSPKASGVKSSRLPSSNVPRKAPLRGNSGSSKSPSQHTNRKISKPRQTQLSSQPESSTDTATPTQKRRRVPTKRCQRTTRQSPVVLNKVGRSGKGTKKDDIQESRDDQKEEGGSRKKRKGNEHENDATRTTASGSVPLEGRNITKNFLQGTKIARSTYVPSSLLPNRTVRRRPMYDYDVPLELEGIRRALGPDDWNEYVYLMEALWLNKITAHEFEQGAKPLFQFHLEGMRKRMNSVMVVKMIMPRLEQVWEELMAMSSGEVESREGVDCDGRM</sequence>
<dbReference type="RefSeq" id="XP_007711558.1">
    <property type="nucleotide sequence ID" value="XM_007713368.1"/>
</dbReference>
<dbReference type="EMBL" id="KI964597">
    <property type="protein sequence ID" value="EUC34121.1"/>
    <property type="molecule type" value="Genomic_DNA"/>
</dbReference>
<reference evidence="2 3" key="1">
    <citation type="journal article" date="2013" name="PLoS Genet.">
        <title>Comparative genome structure, secondary metabolite, and effector coding capacity across Cochliobolus pathogens.</title>
        <authorList>
            <person name="Condon B.J."/>
            <person name="Leng Y."/>
            <person name="Wu D."/>
            <person name="Bushley K.E."/>
            <person name="Ohm R.A."/>
            <person name="Otillar R."/>
            <person name="Martin J."/>
            <person name="Schackwitz W."/>
            <person name="Grimwood J."/>
            <person name="MohdZainudin N."/>
            <person name="Xue C."/>
            <person name="Wang R."/>
            <person name="Manning V.A."/>
            <person name="Dhillon B."/>
            <person name="Tu Z.J."/>
            <person name="Steffenson B.J."/>
            <person name="Salamov A."/>
            <person name="Sun H."/>
            <person name="Lowry S."/>
            <person name="LaButti K."/>
            <person name="Han J."/>
            <person name="Copeland A."/>
            <person name="Lindquist E."/>
            <person name="Barry K."/>
            <person name="Schmutz J."/>
            <person name="Baker S.E."/>
            <person name="Ciuffetti L.M."/>
            <person name="Grigoriev I.V."/>
            <person name="Zhong S."/>
            <person name="Turgeon B.G."/>
        </authorList>
    </citation>
    <scope>NUCLEOTIDE SEQUENCE [LARGE SCALE GENOMIC DNA]</scope>
    <source>
        <strain evidence="2 3">26-R-13</strain>
    </source>
</reference>
<feature type="compositionally biased region" description="Polar residues" evidence="1">
    <location>
        <begin position="144"/>
        <end position="154"/>
    </location>
</feature>
<dbReference type="HOGENOM" id="CLU_710111_0_0_1"/>
<feature type="compositionally biased region" description="Polar residues" evidence="1">
    <location>
        <begin position="125"/>
        <end position="135"/>
    </location>
</feature>
<name>W6YRJ6_COCC2</name>
<evidence type="ECO:0000256" key="1">
    <source>
        <dbReference type="SAM" id="MobiDB-lite"/>
    </source>
</evidence>
<evidence type="ECO:0000313" key="2">
    <source>
        <dbReference type="EMBL" id="EUC34121.1"/>
    </source>
</evidence>
<proteinExistence type="predicted"/>
<dbReference type="eggNOG" id="ENOG502RJ07">
    <property type="taxonomic scope" value="Eukaryota"/>
</dbReference>
<accession>W6YRJ6</accession>
<feature type="region of interest" description="Disordered" evidence="1">
    <location>
        <begin position="87"/>
        <end position="259"/>
    </location>
</feature>
<protein>
    <submittedName>
        <fullName evidence="2">Uncharacterized protein</fullName>
    </submittedName>
</protein>
<gene>
    <name evidence="2" type="ORF">COCCADRAFT_4457</name>
</gene>
<dbReference type="KEGG" id="bze:COCCADRAFT_4457"/>
<feature type="compositionally biased region" description="Polar residues" evidence="1">
    <location>
        <begin position="162"/>
        <end position="181"/>
    </location>
</feature>
<dbReference type="AlphaFoldDB" id="W6YRJ6"/>